<evidence type="ECO:0000313" key="2">
    <source>
        <dbReference type="Proteomes" id="UP001153331"/>
    </source>
</evidence>
<proteinExistence type="predicted"/>
<dbReference type="Proteomes" id="UP001153331">
    <property type="component" value="Unassembled WGS sequence"/>
</dbReference>
<protein>
    <submittedName>
        <fullName evidence="1">Uncharacterized protein</fullName>
    </submittedName>
</protein>
<accession>A0ACC2IDW5</accession>
<evidence type="ECO:0000313" key="1">
    <source>
        <dbReference type="EMBL" id="KAJ8113334.1"/>
    </source>
</evidence>
<gene>
    <name evidence="1" type="ORF">OPT61_g4516</name>
</gene>
<comment type="caution">
    <text evidence="1">The sequence shown here is derived from an EMBL/GenBank/DDBJ whole genome shotgun (WGS) entry which is preliminary data.</text>
</comment>
<keyword evidence="2" id="KW-1185">Reference proteome</keyword>
<organism evidence="1 2">
    <name type="scientific">Boeremia exigua</name>
    <dbReference type="NCBI Taxonomy" id="749465"/>
    <lineage>
        <taxon>Eukaryota</taxon>
        <taxon>Fungi</taxon>
        <taxon>Dikarya</taxon>
        <taxon>Ascomycota</taxon>
        <taxon>Pezizomycotina</taxon>
        <taxon>Dothideomycetes</taxon>
        <taxon>Pleosporomycetidae</taxon>
        <taxon>Pleosporales</taxon>
        <taxon>Pleosporineae</taxon>
        <taxon>Didymellaceae</taxon>
        <taxon>Boeremia</taxon>
    </lineage>
</organism>
<name>A0ACC2IDW5_9PLEO</name>
<dbReference type="EMBL" id="JAPHNI010000260">
    <property type="protein sequence ID" value="KAJ8113334.1"/>
    <property type="molecule type" value="Genomic_DNA"/>
</dbReference>
<reference evidence="1" key="1">
    <citation type="submission" date="2022-11" db="EMBL/GenBank/DDBJ databases">
        <title>Genome Sequence of Boeremia exigua.</title>
        <authorList>
            <person name="Buettner E."/>
        </authorList>
    </citation>
    <scope>NUCLEOTIDE SEQUENCE</scope>
    <source>
        <strain evidence="1">CU02</strain>
    </source>
</reference>
<sequence length="553" mass="63012">MSSRTDRGAALVDWRRTWHSRSYMWAGPEKLRSESEWNLYPLQHPSGDTSSREAVMTINHWIDTCKDEHEECKCSQEPQSMPERVLELTADCIRLQENLTYVHAYACLSHCWGEAGPAMKLTSANVGLMKAGVPIIRLPKTFHDTVELCLKIGLRYLWIDALCIIQDDPVDWQRAAATMGDIYAGATITLAASRSCSSDQGLFSRMNPSYETIALKEPGLYVRAILPSFPRDVSTNQYLGDYWPLLDRGWVYQERKLSARVVHFGQDQLYWECGARMLSEDGSEDIRHIKMLDLKSNLADPIDAWRSTVEHYSKLKLSYEDDRLPAISAVVKQMQSIRQDDIYAAGMWRDSLLEDLSWEPIFPPGERRGSRPTWSWISVSSGVFWCPNTVLKTTTLVRTDFQVTGPSHFGQTTGASITLRGPAASFILRDGNASLSSHRLRCPKLPEEYADVQKHAYCNPDFVWNTAELEPRDNDHLSFLLLWHTHGHGDPVDGVMGLILRHAGSEQYQRVGTIHFERHNVYVFYQSHDENRVVGELVDRYVASLPIKEFTIV</sequence>